<gene>
    <name evidence="3" type="primary">iorB</name>
    <name evidence="3" type="ORF">OAN307_c22420</name>
</gene>
<dbReference type="GO" id="GO:0047121">
    <property type="term" value="F:isoquinoline 1-oxidoreductase activity"/>
    <property type="evidence" value="ECO:0007669"/>
    <property type="project" value="UniProtKB-EC"/>
</dbReference>
<dbReference type="HOGENOM" id="CLU_013917_0_0_5"/>
<dbReference type="Pfam" id="PF20256">
    <property type="entry name" value="MoCoBD_2"/>
    <property type="match status" value="1"/>
</dbReference>
<dbReference type="Pfam" id="PF02738">
    <property type="entry name" value="MoCoBD_1"/>
    <property type="match status" value="1"/>
</dbReference>
<evidence type="ECO:0000313" key="4">
    <source>
        <dbReference type="Proteomes" id="UP000005307"/>
    </source>
</evidence>
<reference evidence="3 4" key="1">
    <citation type="journal article" date="2013" name="PLoS ONE">
        <title>Poles Apart: Arctic and Antarctic Octadecabacter strains Share High Genome Plasticity and a New Type of Xanthorhodopsin.</title>
        <authorList>
            <person name="Vollmers J."/>
            <person name="Voget S."/>
            <person name="Dietrich S."/>
            <person name="Gollnow K."/>
            <person name="Smits M."/>
            <person name="Meyer K."/>
            <person name="Brinkhoff T."/>
            <person name="Simon M."/>
            <person name="Daniel R."/>
        </authorList>
    </citation>
    <scope>NUCLEOTIDE SEQUENCE [LARGE SCALE GENOMIC DNA]</scope>
    <source>
        <strain evidence="3 4">307</strain>
    </source>
</reference>
<dbReference type="Proteomes" id="UP000005307">
    <property type="component" value="Chromosome"/>
</dbReference>
<dbReference type="RefSeq" id="WP_015499888.1">
    <property type="nucleotide sequence ID" value="NC_020911.1"/>
</dbReference>
<dbReference type="AlphaFoldDB" id="M9RBU6"/>
<dbReference type="InterPro" id="IPR012368">
    <property type="entry name" value="OxRdtase_Mopterin-bd_su_IorB"/>
</dbReference>
<keyword evidence="1" id="KW-1133">Transmembrane helix</keyword>
<sequence>MGRIKTIARRSFLIGSAAIVGGVAFGVYQVNKDAPNPLVAGDGEATLNPFVLITQDGVTLIAPRAEMGQGVQTTLAALAAEELDVAWEDITVLHGPPAQAYYNSVFLGFAIPGAHYKDTPFKHGLRQQVGKIGKLLDLQGTGGSTSMKDFYERMRHAGASGREALKIAAAKQLGVDVAELTTQDSAVITPDGTRIPYSDLVEAARDVTPPDVELRDKSTWKYLGKPMPRIDMVGKSTGTAQYATDIQMDGMKFATVRMSPTRNGMISYDDSIAKDMDGVEAIIDMGDGIAVIATNTWLAIQAAEAVDITWARAAYPADTAGLRAAIVASLDDEPNSVVRDDGDVNAAIAGTEVTAEYYVPWLAHTTMEPMTATAHFTGDTLEVWSGNQAPTATRDACAKAVGLDPAQVTLNTTMMGGAFGRRGESDFSVQAALIAKAMPNTPIRMTWSREEDIRNDFFRPAIVAQFRGVVQDGKAAIVDGKIAGPSVFHISSLRQQGSIPPGPDRLHVEGAADQPYGIPNFRIAGHLTDMDVPLGFWRSVGASANGFMLDTFIDEMAHAAGADPLQFRLDLARAEHAPSAAVIEAVGDMSGWTGSTPDGIGRGVAFTHSFGTPVAEVIEVEDTGNGIKINKCWISADLGVVLDPSIVEAQMTSGVIYGLSAAMQGEITFSDGIAEQENFYDYDAVRMHTVPEFEVRLLENNPFIGGAGEPSTPPSMPALGNALFDLTGTRARELPLIKTFDLIL</sequence>
<dbReference type="EMBL" id="CP003740">
    <property type="protein sequence ID" value="AGI67866.1"/>
    <property type="molecule type" value="Genomic_DNA"/>
</dbReference>
<feature type="domain" description="Aldehyde oxidase/xanthine dehydrogenase a/b hammerhead" evidence="2">
    <location>
        <begin position="237"/>
        <end position="314"/>
    </location>
</feature>
<keyword evidence="3" id="KW-0560">Oxidoreductase</keyword>
<dbReference type="PANTHER" id="PTHR47495:SF2">
    <property type="entry name" value="ALDEHYDE DEHYDROGENASE"/>
    <property type="match status" value="1"/>
</dbReference>
<evidence type="ECO:0000256" key="1">
    <source>
        <dbReference type="SAM" id="Phobius"/>
    </source>
</evidence>
<keyword evidence="1" id="KW-0812">Transmembrane</keyword>
<name>M9RBU6_9RHOB</name>
<accession>M9RBU6</accession>
<dbReference type="SMART" id="SM01008">
    <property type="entry name" value="Ald_Xan_dh_C"/>
    <property type="match status" value="1"/>
</dbReference>
<dbReference type="OrthoDB" id="9767994at2"/>
<dbReference type="STRING" id="391626.OAN307_c22420"/>
<dbReference type="InterPro" id="IPR000674">
    <property type="entry name" value="Ald_Oxase/Xan_DH_a/b"/>
</dbReference>
<protein>
    <submittedName>
        <fullName evidence="3">Isoquinoline 1-oxidoreductase subunit beta</fullName>
        <ecNumber evidence="3">1.3.99.16</ecNumber>
    </submittedName>
</protein>
<dbReference type="EC" id="1.3.99.16" evidence="3"/>
<evidence type="ECO:0000313" key="3">
    <source>
        <dbReference type="EMBL" id="AGI67866.1"/>
    </source>
</evidence>
<dbReference type="InterPro" id="IPR037165">
    <property type="entry name" value="AldOxase/xan_DH_Mopterin-bd_sf"/>
</dbReference>
<proteinExistence type="predicted"/>
<keyword evidence="4" id="KW-1185">Reference proteome</keyword>
<dbReference type="InterPro" id="IPR046867">
    <property type="entry name" value="AldOxase/xan_DH_MoCoBD2"/>
</dbReference>
<dbReference type="Gene3D" id="3.30.365.10">
    <property type="entry name" value="Aldehyde oxidase/xanthine dehydrogenase, molybdopterin binding domain"/>
    <property type="match status" value="4"/>
</dbReference>
<dbReference type="KEGG" id="oat:OAN307_c22420"/>
<organism evidence="3 4">
    <name type="scientific">Octadecabacter antarcticus 307</name>
    <dbReference type="NCBI Taxonomy" id="391626"/>
    <lineage>
        <taxon>Bacteria</taxon>
        <taxon>Pseudomonadati</taxon>
        <taxon>Pseudomonadota</taxon>
        <taxon>Alphaproteobacteria</taxon>
        <taxon>Rhodobacterales</taxon>
        <taxon>Roseobacteraceae</taxon>
        <taxon>Octadecabacter</taxon>
    </lineage>
</organism>
<dbReference type="Gene3D" id="3.90.1170.50">
    <property type="entry name" value="Aldehyde oxidase/xanthine dehydrogenase, a/b hammerhead"/>
    <property type="match status" value="1"/>
</dbReference>
<keyword evidence="1" id="KW-0472">Membrane</keyword>
<dbReference type="InterPro" id="IPR008274">
    <property type="entry name" value="AldOxase/xan_DH_MoCoBD1"/>
</dbReference>
<dbReference type="SUPFAM" id="SSF56003">
    <property type="entry name" value="Molybdenum cofactor-binding domain"/>
    <property type="match status" value="2"/>
</dbReference>
<dbReference type="InterPro" id="IPR052516">
    <property type="entry name" value="N-heterocyclic_Hydroxylase"/>
</dbReference>
<dbReference type="PIRSF" id="PIRSF036389">
    <property type="entry name" value="IOR_B"/>
    <property type="match status" value="1"/>
</dbReference>
<evidence type="ECO:0000259" key="2">
    <source>
        <dbReference type="SMART" id="SM01008"/>
    </source>
</evidence>
<dbReference type="PANTHER" id="PTHR47495">
    <property type="entry name" value="ALDEHYDE DEHYDROGENASE"/>
    <property type="match status" value="1"/>
</dbReference>
<feature type="transmembrane region" description="Helical" evidence="1">
    <location>
        <begin position="12"/>
        <end position="30"/>
    </location>
</feature>
<dbReference type="eggNOG" id="COG1529">
    <property type="taxonomic scope" value="Bacteria"/>
</dbReference>